<dbReference type="Pfam" id="PF19081">
    <property type="entry name" value="Ig_7"/>
    <property type="match status" value="2"/>
</dbReference>
<dbReference type="EMBL" id="QLST01000005">
    <property type="protein sequence ID" value="RBA28828.1"/>
    <property type="molecule type" value="Genomic_DNA"/>
</dbReference>
<feature type="domain" description="Ig-like" evidence="1">
    <location>
        <begin position="888"/>
        <end position="958"/>
    </location>
</feature>
<proteinExistence type="predicted"/>
<evidence type="ECO:0000259" key="1">
    <source>
        <dbReference type="Pfam" id="PF19081"/>
    </source>
</evidence>
<keyword evidence="4" id="KW-1185">Reference proteome</keyword>
<dbReference type="Gene3D" id="2.60.40.10">
    <property type="entry name" value="Immunoglobulins"/>
    <property type="match status" value="2"/>
</dbReference>
<evidence type="ECO:0000313" key="4">
    <source>
        <dbReference type="Proteomes" id="UP000253319"/>
    </source>
</evidence>
<dbReference type="InterPro" id="IPR026341">
    <property type="entry name" value="T9SS_type_B"/>
</dbReference>
<feature type="domain" description="Ig-like" evidence="1">
    <location>
        <begin position="963"/>
        <end position="1032"/>
    </location>
</feature>
<dbReference type="InterPro" id="IPR057708">
    <property type="entry name" value="DUF7948"/>
</dbReference>
<dbReference type="InterPro" id="IPR013783">
    <property type="entry name" value="Ig-like_fold"/>
</dbReference>
<name>A0A365P2U8_9FLAO</name>
<dbReference type="Pfam" id="PF13585">
    <property type="entry name" value="CHU_C"/>
    <property type="match status" value="1"/>
</dbReference>
<dbReference type="Proteomes" id="UP000253319">
    <property type="component" value="Unassembled WGS sequence"/>
</dbReference>
<dbReference type="InterPro" id="IPR044023">
    <property type="entry name" value="Ig_7"/>
</dbReference>
<reference evidence="3 4" key="1">
    <citation type="submission" date="2018-06" db="EMBL/GenBank/DDBJ databases">
        <title>Flavobacterium tibetense sp. nov., isolated from a wetland YonghuCo on Tibetan Plateau.</title>
        <authorList>
            <person name="Xing P."/>
            <person name="Phurbu D."/>
            <person name="Lu H."/>
        </authorList>
    </citation>
    <scope>NUCLEOTIDE SEQUENCE [LARGE SCALE GENOMIC DNA]</scope>
    <source>
        <strain evidence="3 4">YH5</strain>
    </source>
</reference>
<sequence length="1362" mass="151196">MRILSLLFFSFFFTLTFGQVKDNSIGFIENKGQIVDQKGKPNTSVKYLLNTNGLNVQLREKGFSYDVYESKKHPKKVIKETNSFVNLVNINQEPEFEIEYKFHRIDFAFLNANASAKLIPEEKSTDYDNYYNVIHAPEGITNVHKYKRVTYKNIYNNIDAVFFIPSDSTKVVEYNFIIKPGGKISDIQLKIEGGKTDLIDNKIRMNLRFGQMEETIPMSWTEKGNDKSEIKVNYKKIKKNVYGFEGDFNSSNETIVIDPVPIRLWGTYYGGSNTLGKSLTSDYLNFIYFSGETKSSNNIATAGSFQNQIQGQTDGFIFKFSPQGIRIWGTYLGGEYHDYIMTSDINDNHLVVGGITQSYYNIATLGTHNQIYNPGNGVDTGSGSSKNDCFINKFDLNGFRIWGTYYGGESNEYPLDLAIDKNDNVIIVGVTYSIQGISTSGSFKETRTQPVNPNTVGEGYIAKFNSNGNLIWGTYYGLNEVRAVDTDSNLNIFISGDTDGNGYISTQGTHQFNLSYNISTGVRYKDSFIGKFDTNGNRIWGTYYGGYGYEFNNDLKIDSEDNIYISGYTYSNNFISTPNSHQENFGGGVNDSYLAKFNQNGLIIWGTYYGGSNLENRKSNISINNNNEIYLSGSTWSTNNISTIGSYSEFLNSTADVFISKFNKNGLRIWGTYFGGNSTDYCEGINVDKIGGINIYGYSYSTNGISTQNSFQEFPNSSPGRFLVRFLDCQSSTFALSNSPVCIGNNLELTANGGTTYSWTGPNGFTSSEQNPIILNANTIHSGQYSCAITGTSNGCDNTVTLNVVVGDFEAPIPTISNLPLITGDCNTIISTIPTAIDNCSGTIIGTTTNPLSYTNPGNYTITWNYDDGNGNSSSQTQNVTISSVALPSYTSPQQFCIQQNATLNDIVITGQNITWYNALTDGTVLPTNTLLLDGVTYYASQTINGCESARVPVLVNIQNTPAPTGNQNQSFCSAENATLNSIAITGTDIIWYDSLTGNTILPTSTLLQNGVTYYASQTINGCESPARLAISMQLINTLNAINYSETICDDLNNGIETVNLSNYNSFLISSTGNVFKYYYSLNGAQNQLVSDEVQNSSNYNLSIGNNLFYVRIESPNTCFQIVTLELQLVSKPFLNINDIMPICEGETITINAGNGFDTYLWSTNEVSSSITISQSGNHSVTVSKNHGTTTCSSTKNFTVINSNIGTISEIITSDWTQNENTISVLLGSNSFGNYEYSLNGIDFQDNNTFYGLENGEYTVYVRDKNGCGISSEDIYLLMYPKFFTPNGDGYNDFWKIKFSENEPNLKVKIFDRYGKFLFEFYPNSMGWDGKFNNIDSPSTDYWFVVIRENGKEYKGHFSLIR</sequence>
<dbReference type="NCBIfam" id="TIGR04131">
    <property type="entry name" value="Bac_Flav_CTERM"/>
    <property type="match status" value="1"/>
</dbReference>
<organism evidence="3 4">
    <name type="scientific">Flavobacterium tibetense</name>
    <dbReference type="NCBI Taxonomy" id="2233533"/>
    <lineage>
        <taxon>Bacteria</taxon>
        <taxon>Pseudomonadati</taxon>
        <taxon>Bacteroidota</taxon>
        <taxon>Flavobacteriia</taxon>
        <taxon>Flavobacteriales</taxon>
        <taxon>Flavobacteriaceae</taxon>
        <taxon>Flavobacterium</taxon>
    </lineage>
</organism>
<evidence type="ECO:0000313" key="3">
    <source>
        <dbReference type="EMBL" id="RBA28828.1"/>
    </source>
</evidence>
<accession>A0A365P2U8</accession>
<dbReference type="InterPro" id="IPR052918">
    <property type="entry name" value="Motility_Chemotaxis_Reg"/>
</dbReference>
<dbReference type="RefSeq" id="WP_113988629.1">
    <property type="nucleotide sequence ID" value="NZ_QLST01000005.1"/>
</dbReference>
<evidence type="ECO:0000259" key="2">
    <source>
        <dbReference type="Pfam" id="PF25778"/>
    </source>
</evidence>
<dbReference type="PANTHER" id="PTHR35580">
    <property type="entry name" value="CELL SURFACE GLYCOPROTEIN (S-LAYER PROTEIN)-LIKE PROTEIN"/>
    <property type="match status" value="1"/>
</dbReference>
<feature type="domain" description="DUF7948" evidence="2">
    <location>
        <begin position="27"/>
        <end position="260"/>
    </location>
</feature>
<dbReference type="Pfam" id="PF25778">
    <property type="entry name" value="DUF7948"/>
    <property type="match status" value="1"/>
</dbReference>
<dbReference type="PANTHER" id="PTHR35580:SF1">
    <property type="entry name" value="PHYTASE-LIKE DOMAIN-CONTAINING PROTEIN"/>
    <property type="match status" value="1"/>
</dbReference>
<evidence type="ECO:0008006" key="5">
    <source>
        <dbReference type="Google" id="ProtNLM"/>
    </source>
</evidence>
<gene>
    <name evidence="3" type="ORF">DPN68_05410</name>
</gene>
<protein>
    <recommendedName>
        <fullName evidence="5">Ig-like domain-containing protein</fullName>
    </recommendedName>
</protein>
<comment type="caution">
    <text evidence="3">The sequence shown here is derived from an EMBL/GenBank/DDBJ whole genome shotgun (WGS) entry which is preliminary data.</text>
</comment>
<dbReference type="OrthoDB" id="1652165at2"/>